<keyword evidence="6" id="KW-0804">Transcription</keyword>
<dbReference type="InterPro" id="IPR002481">
    <property type="entry name" value="FUR"/>
</dbReference>
<dbReference type="Proteomes" id="UP000503251">
    <property type="component" value="Chromosome"/>
</dbReference>
<evidence type="ECO:0000256" key="6">
    <source>
        <dbReference type="ARBA" id="ARBA00023163"/>
    </source>
</evidence>
<dbReference type="Pfam" id="PF01475">
    <property type="entry name" value="FUR"/>
    <property type="match status" value="1"/>
</dbReference>
<sequence length="153" mass="17417">MLYSTAYLEKRLADLQEKLRSEGLRITPQRRAILRALVMEQGHPTAEELHRSLLPEYPTMSLATVYKTITMLKHLGEVLELEFSRDNRFDGHNPRPHPHLICQGCGRILDPDVPGLAEMIDTLKESTGFSVTTHRLDFYGLCPDCKSNNKKDG</sequence>
<evidence type="ECO:0000256" key="5">
    <source>
        <dbReference type="ARBA" id="ARBA00023125"/>
    </source>
</evidence>
<evidence type="ECO:0000313" key="10">
    <source>
        <dbReference type="EMBL" id="TVM31898.1"/>
    </source>
</evidence>
<dbReference type="GO" id="GO:0045892">
    <property type="term" value="P:negative regulation of DNA-templated transcription"/>
    <property type="evidence" value="ECO:0007669"/>
    <property type="project" value="TreeGrafter"/>
</dbReference>
<protein>
    <submittedName>
        <fullName evidence="10">Transcriptional repressor</fullName>
    </submittedName>
</protein>
<dbReference type="Gene3D" id="3.30.1490.190">
    <property type="match status" value="1"/>
</dbReference>
<evidence type="ECO:0000256" key="7">
    <source>
        <dbReference type="PIRSR" id="PIRSR602481-1"/>
    </source>
</evidence>
<reference evidence="10 11" key="1">
    <citation type="submission" date="2018-06" db="EMBL/GenBank/DDBJ databases">
        <title>Complete genome of Desulfovibrio marinus P48SEP.</title>
        <authorList>
            <person name="Crispim J.S."/>
            <person name="Vidigal P.M.P."/>
            <person name="Silva L.C.F."/>
            <person name="Araujo L.C."/>
            <person name="Laguardia C.N."/>
            <person name="Dias R.S."/>
            <person name="Sousa M.P."/>
            <person name="Paula S.O."/>
            <person name="Silva C."/>
        </authorList>
    </citation>
    <scope>NUCLEOTIDE SEQUENCE [LARGE SCALE GENOMIC DNA]</scope>
    <source>
        <strain evidence="10 11">P48SEP</strain>
    </source>
</reference>
<organism evidence="10 11">
    <name type="scientific">Oceanidesulfovibrio marinus</name>
    <dbReference type="NCBI Taxonomy" id="370038"/>
    <lineage>
        <taxon>Bacteria</taxon>
        <taxon>Pseudomonadati</taxon>
        <taxon>Thermodesulfobacteriota</taxon>
        <taxon>Desulfovibrionia</taxon>
        <taxon>Desulfovibrionales</taxon>
        <taxon>Desulfovibrionaceae</taxon>
        <taxon>Oceanidesulfovibrio</taxon>
    </lineage>
</organism>
<dbReference type="EMBL" id="CP039543">
    <property type="protein sequence ID" value="QJT10798.1"/>
    <property type="molecule type" value="Genomic_DNA"/>
</dbReference>
<evidence type="ECO:0000313" key="9">
    <source>
        <dbReference type="EMBL" id="QJT10798.1"/>
    </source>
</evidence>
<dbReference type="RefSeq" id="WP_144306583.1">
    <property type="nucleotide sequence ID" value="NZ_CP039543.1"/>
</dbReference>
<dbReference type="GO" id="GO:0000976">
    <property type="term" value="F:transcription cis-regulatory region binding"/>
    <property type="evidence" value="ECO:0007669"/>
    <property type="project" value="TreeGrafter"/>
</dbReference>
<evidence type="ECO:0000256" key="2">
    <source>
        <dbReference type="ARBA" id="ARBA00022491"/>
    </source>
</evidence>
<feature type="binding site" evidence="7">
    <location>
        <position position="105"/>
    </location>
    <ligand>
        <name>Zn(2+)</name>
        <dbReference type="ChEBI" id="CHEBI:29105"/>
    </ligand>
</feature>
<dbReference type="PANTHER" id="PTHR33202:SF7">
    <property type="entry name" value="FERRIC UPTAKE REGULATION PROTEIN"/>
    <property type="match status" value="1"/>
</dbReference>
<evidence type="ECO:0000313" key="12">
    <source>
        <dbReference type="Proteomes" id="UP000503251"/>
    </source>
</evidence>
<dbReference type="AlphaFoldDB" id="A0A6P1ZEC3"/>
<dbReference type="CDD" id="cd07153">
    <property type="entry name" value="Fur_like"/>
    <property type="match status" value="1"/>
</dbReference>
<feature type="binding site" evidence="7">
    <location>
        <position position="142"/>
    </location>
    <ligand>
        <name>Zn(2+)</name>
        <dbReference type="ChEBI" id="CHEBI:29105"/>
    </ligand>
</feature>
<evidence type="ECO:0000313" key="11">
    <source>
        <dbReference type="Proteomes" id="UP000434052"/>
    </source>
</evidence>
<keyword evidence="8" id="KW-0408">Iron</keyword>
<comment type="cofactor">
    <cofactor evidence="7">
        <name>Zn(2+)</name>
        <dbReference type="ChEBI" id="CHEBI:29105"/>
    </cofactor>
    <text evidence="7">Binds 1 zinc ion per subunit.</text>
</comment>
<dbReference type="InterPro" id="IPR043135">
    <property type="entry name" value="Fur_C"/>
</dbReference>
<evidence type="ECO:0000256" key="3">
    <source>
        <dbReference type="ARBA" id="ARBA00022833"/>
    </source>
</evidence>
<keyword evidence="7" id="KW-0479">Metal-binding</keyword>
<dbReference type="InterPro" id="IPR036388">
    <property type="entry name" value="WH-like_DNA-bd_sf"/>
</dbReference>
<gene>
    <name evidence="10" type="ORF">DQK91_16980</name>
    <name evidence="9" type="ORF">E8L03_18570</name>
</gene>
<dbReference type="SUPFAM" id="SSF46785">
    <property type="entry name" value="Winged helix' DNA-binding domain"/>
    <property type="match status" value="1"/>
</dbReference>
<feature type="binding site" evidence="7">
    <location>
        <position position="145"/>
    </location>
    <ligand>
        <name>Zn(2+)</name>
        <dbReference type="ChEBI" id="CHEBI:29105"/>
    </ligand>
</feature>
<keyword evidence="5" id="KW-0238">DNA-binding</keyword>
<comment type="similarity">
    <text evidence="1">Belongs to the Fur family.</text>
</comment>
<evidence type="ECO:0000256" key="8">
    <source>
        <dbReference type="PIRSR" id="PIRSR602481-2"/>
    </source>
</evidence>
<dbReference type="GO" id="GO:0008270">
    <property type="term" value="F:zinc ion binding"/>
    <property type="evidence" value="ECO:0007669"/>
    <property type="project" value="TreeGrafter"/>
</dbReference>
<evidence type="ECO:0000256" key="4">
    <source>
        <dbReference type="ARBA" id="ARBA00023015"/>
    </source>
</evidence>
<dbReference type="EMBL" id="QMIF01000013">
    <property type="protein sequence ID" value="TVM31898.1"/>
    <property type="molecule type" value="Genomic_DNA"/>
</dbReference>
<dbReference type="GO" id="GO:0003700">
    <property type="term" value="F:DNA-binding transcription factor activity"/>
    <property type="evidence" value="ECO:0007669"/>
    <property type="project" value="InterPro"/>
</dbReference>
<comment type="cofactor">
    <cofactor evidence="8">
        <name>Mn(2+)</name>
        <dbReference type="ChEBI" id="CHEBI:29035"/>
    </cofactor>
    <cofactor evidence="8">
        <name>Fe(2+)</name>
        <dbReference type="ChEBI" id="CHEBI:29033"/>
    </cofactor>
    <text evidence="8">Binds 1 Mn(2+) or Fe(2+) ion per subunit.</text>
</comment>
<keyword evidence="12" id="KW-1185">Reference proteome</keyword>
<keyword evidence="3 7" id="KW-0862">Zinc</keyword>
<reference evidence="9 12" key="2">
    <citation type="submission" date="2019-04" db="EMBL/GenBank/DDBJ databases">
        <title>Isolation and culture of sulfate reducing bacteria from the cold seep of the South China Sea.</title>
        <authorList>
            <person name="Sun C."/>
            <person name="Liu R."/>
        </authorList>
    </citation>
    <scope>NUCLEOTIDE SEQUENCE [LARGE SCALE GENOMIC DNA]</scope>
    <source>
        <strain evidence="9 12">CS1</strain>
    </source>
</reference>
<dbReference type="OrthoDB" id="8659436at2"/>
<dbReference type="InterPro" id="IPR036390">
    <property type="entry name" value="WH_DNA-bd_sf"/>
</dbReference>
<name>A0A6P1ZEC3_9BACT</name>
<proteinExistence type="inferred from homology"/>
<evidence type="ECO:0000256" key="1">
    <source>
        <dbReference type="ARBA" id="ARBA00007957"/>
    </source>
</evidence>
<dbReference type="PANTHER" id="PTHR33202">
    <property type="entry name" value="ZINC UPTAKE REGULATION PROTEIN"/>
    <property type="match status" value="1"/>
</dbReference>
<dbReference type="GO" id="GO:1900376">
    <property type="term" value="P:regulation of secondary metabolite biosynthetic process"/>
    <property type="evidence" value="ECO:0007669"/>
    <property type="project" value="TreeGrafter"/>
</dbReference>
<keyword evidence="4" id="KW-0805">Transcription regulation</keyword>
<accession>A0A6P1ZEC3</accession>
<feature type="binding site" evidence="8">
    <location>
        <position position="134"/>
    </location>
    <ligand>
        <name>Fe cation</name>
        <dbReference type="ChEBI" id="CHEBI:24875"/>
    </ligand>
</feature>
<dbReference type="Proteomes" id="UP000434052">
    <property type="component" value="Unassembled WGS sequence"/>
</dbReference>
<dbReference type="Gene3D" id="1.10.10.10">
    <property type="entry name" value="Winged helix-like DNA-binding domain superfamily/Winged helix DNA-binding domain"/>
    <property type="match status" value="1"/>
</dbReference>
<keyword evidence="2" id="KW-0678">Repressor</keyword>
<feature type="binding site" evidence="7">
    <location>
        <position position="102"/>
    </location>
    <ligand>
        <name>Zn(2+)</name>
        <dbReference type="ChEBI" id="CHEBI:29105"/>
    </ligand>
</feature>